<name>A0A0N5A5H1_PARTI</name>
<sequence>MKFGKKVMDMDKEELYLVYSAISKLKYPKLGIEEVQEEIIRWLLENKLSLKHLFYFYEDEEETIPHKYLLSRNSESPCHCCSTLTTSYQDFRKEKSEEITNSDVPKREFLEKDKNILIDNIRKTDVSKQETKSDIVLSPNELIKRNDNITKFTNNKKITAVIEQPKPGDHLKVNTNIDKKKIRKKENATCCGWCKSFCLTCKSEFGKCCIDIMGNI</sequence>
<organism evidence="1 2">
    <name type="scientific">Parastrongyloides trichosuri</name>
    <name type="common">Possum-specific nematode worm</name>
    <dbReference type="NCBI Taxonomy" id="131310"/>
    <lineage>
        <taxon>Eukaryota</taxon>
        <taxon>Metazoa</taxon>
        <taxon>Ecdysozoa</taxon>
        <taxon>Nematoda</taxon>
        <taxon>Chromadorea</taxon>
        <taxon>Rhabditida</taxon>
        <taxon>Tylenchina</taxon>
        <taxon>Panagrolaimomorpha</taxon>
        <taxon>Strongyloidoidea</taxon>
        <taxon>Strongyloididae</taxon>
        <taxon>Parastrongyloides</taxon>
    </lineage>
</organism>
<evidence type="ECO:0000313" key="1">
    <source>
        <dbReference type="Proteomes" id="UP000038045"/>
    </source>
</evidence>
<protein>
    <submittedName>
        <fullName evidence="2">Uncharacterized protein</fullName>
    </submittedName>
</protein>
<proteinExistence type="predicted"/>
<evidence type="ECO:0000313" key="2">
    <source>
        <dbReference type="WBParaSite" id="PTRK_0001695300.1"/>
    </source>
</evidence>
<dbReference type="Proteomes" id="UP000038045">
    <property type="component" value="Unplaced"/>
</dbReference>
<dbReference type="AlphaFoldDB" id="A0A0N5A5H1"/>
<dbReference type="WBParaSite" id="PTRK_0001695300.1">
    <property type="protein sequence ID" value="PTRK_0001695300.1"/>
    <property type="gene ID" value="PTRK_0001695300"/>
</dbReference>
<reference evidence="2" key="1">
    <citation type="submission" date="2017-02" db="UniProtKB">
        <authorList>
            <consortium name="WormBaseParasite"/>
        </authorList>
    </citation>
    <scope>IDENTIFICATION</scope>
</reference>
<accession>A0A0N5A5H1</accession>
<keyword evidence="1" id="KW-1185">Reference proteome</keyword>